<evidence type="ECO:0000256" key="7">
    <source>
        <dbReference type="ARBA" id="ARBA00023163"/>
    </source>
</evidence>
<dbReference type="SUPFAM" id="SSF46689">
    <property type="entry name" value="Homeodomain-like"/>
    <property type="match status" value="2"/>
</dbReference>
<dbReference type="Gene3D" id="3.40.50.2300">
    <property type="match status" value="1"/>
</dbReference>
<sequence length="523" mass="59432">MLVDDEKMTREGLKEFIAWDRFDMQVVGMAENGRQALERFGELTPDLLVCDVRMPHMDGLELARSLKDKAPACKFIFLSGYTDVDYLKTAIKLQAVDYVEKPVQIPELEELLERTGEDIRRAREESLRAKRIRESWDTSRPEVAGKVIRRLVSPTARSGPEWERTLGELAMLNPSFPSAGTWVCCAAVFADAVAREAWSREAAKEAAVHGLTVLAAVVDGRGVAMAALESERRLEPLTLWLNRMVSLGRQEGDAGAAVSAGVGSVIHSLAQAEESYEEAVNALQYKFYRGWGSVLWHRELPGTRRDDLLLFNKEHLKRFEEALRRNDFAEAEEGLGQAVDELLGHPVGDVESVRKKLFFWYVSMTKISPEAMWEVENDELWSNVFVAGELHTVRQFMARRLEIIKESLGEKAPVERSVIRDVLKYIHQHYDADITIAAIAGHVYLTPTYLCLLFKKDRGVSINDYITSYRIEKAKALLRERGLKLYEIARMVGYQDANYFSKVFRKLTGVNPSEYRDTLEEYG</sequence>
<dbReference type="SMART" id="SM00448">
    <property type="entry name" value="REC"/>
    <property type="match status" value="1"/>
</dbReference>
<dbReference type="Pfam" id="PF17853">
    <property type="entry name" value="GGDEF_2"/>
    <property type="match status" value="1"/>
</dbReference>
<dbReference type="InterPro" id="IPR020449">
    <property type="entry name" value="Tscrpt_reg_AraC-type_HTH"/>
</dbReference>
<dbReference type="GO" id="GO:0005737">
    <property type="term" value="C:cytoplasm"/>
    <property type="evidence" value="ECO:0007669"/>
    <property type="project" value="UniProtKB-SubCell"/>
</dbReference>
<dbReference type="InterPro" id="IPR009057">
    <property type="entry name" value="Homeodomain-like_sf"/>
</dbReference>
<proteinExistence type="predicted"/>
<evidence type="ECO:0000256" key="8">
    <source>
        <dbReference type="PROSITE-ProRule" id="PRU00169"/>
    </source>
</evidence>
<dbReference type="PROSITE" id="PS00041">
    <property type="entry name" value="HTH_ARAC_FAMILY_1"/>
    <property type="match status" value="1"/>
</dbReference>
<dbReference type="InterPro" id="IPR041522">
    <property type="entry name" value="CdaR_GGDEF"/>
</dbReference>
<dbReference type="InterPro" id="IPR011006">
    <property type="entry name" value="CheY-like_superfamily"/>
</dbReference>
<keyword evidence="5" id="KW-0805">Transcription regulation</keyword>
<feature type="domain" description="HTH araC/xylS-type" evidence="9">
    <location>
        <begin position="420"/>
        <end position="518"/>
    </location>
</feature>
<dbReference type="Proteomes" id="UP001305702">
    <property type="component" value="Chromosome"/>
</dbReference>
<dbReference type="GO" id="GO:0003700">
    <property type="term" value="F:DNA-binding transcription factor activity"/>
    <property type="evidence" value="ECO:0007669"/>
    <property type="project" value="InterPro"/>
</dbReference>
<evidence type="ECO:0000256" key="1">
    <source>
        <dbReference type="ARBA" id="ARBA00004496"/>
    </source>
</evidence>
<evidence type="ECO:0000259" key="9">
    <source>
        <dbReference type="PROSITE" id="PS01124"/>
    </source>
</evidence>
<evidence type="ECO:0000259" key="10">
    <source>
        <dbReference type="PROSITE" id="PS50110"/>
    </source>
</evidence>
<dbReference type="PROSITE" id="PS50110">
    <property type="entry name" value="RESPONSE_REGULATORY"/>
    <property type="match status" value="1"/>
</dbReference>
<evidence type="ECO:0000256" key="6">
    <source>
        <dbReference type="ARBA" id="ARBA00023125"/>
    </source>
</evidence>
<keyword evidence="7" id="KW-0804">Transcription</keyword>
<reference evidence="11 12" key="1">
    <citation type="submission" date="2022-02" db="EMBL/GenBank/DDBJ databases">
        <title>Paenibacillus sp. MBLB1776 Whole Genome Shotgun Sequencing.</title>
        <authorList>
            <person name="Hwang C.Y."/>
            <person name="Cho E.-S."/>
            <person name="Seo M.-J."/>
        </authorList>
    </citation>
    <scope>NUCLEOTIDE SEQUENCE [LARGE SCALE GENOMIC DNA]</scope>
    <source>
        <strain evidence="11 12">MBLB1776</strain>
    </source>
</reference>
<keyword evidence="4" id="KW-0902">Two-component regulatory system</keyword>
<dbReference type="InterPro" id="IPR001789">
    <property type="entry name" value="Sig_transdc_resp-reg_receiver"/>
</dbReference>
<comment type="subcellular location">
    <subcellularLocation>
        <location evidence="1">Cytoplasm</location>
    </subcellularLocation>
</comment>
<dbReference type="GO" id="GO:0043565">
    <property type="term" value="F:sequence-specific DNA binding"/>
    <property type="evidence" value="ECO:0007669"/>
    <property type="project" value="InterPro"/>
</dbReference>
<dbReference type="CDD" id="cd17536">
    <property type="entry name" value="REC_YesN-like"/>
    <property type="match status" value="1"/>
</dbReference>
<evidence type="ECO:0000256" key="5">
    <source>
        <dbReference type="ARBA" id="ARBA00023015"/>
    </source>
</evidence>
<dbReference type="PANTHER" id="PTHR42713">
    <property type="entry name" value="HISTIDINE KINASE-RELATED"/>
    <property type="match status" value="1"/>
</dbReference>
<evidence type="ECO:0000313" key="11">
    <source>
        <dbReference type="EMBL" id="WNQ12739.1"/>
    </source>
</evidence>
<evidence type="ECO:0000256" key="4">
    <source>
        <dbReference type="ARBA" id="ARBA00023012"/>
    </source>
</evidence>
<dbReference type="PROSITE" id="PS01124">
    <property type="entry name" value="HTH_ARAC_FAMILY_2"/>
    <property type="match status" value="1"/>
</dbReference>
<dbReference type="Gene3D" id="1.10.10.60">
    <property type="entry name" value="Homeodomain-like"/>
    <property type="match status" value="2"/>
</dbReference>
<dbReference type="SMART" id="SM00342">
    <property type="entry name" value="HTH_ARAC"/>
    <property type="match status" value="1"/>
</dbReference>
<dbReference type="InterPro" id="IPR018062">
    <property type="entry name" value="HTH_AraC-typ_CS"/>
</dbReference>
<dbReference type="RefSeq" id="WP_315606517.1">
    <property type="nucleotide sequence ID" value="NZ_CP130318.1"/>
</dbReference>
<dbReference type="AlphaFoldDB" id="A0AA96LGD5"/>
<feature type="modified residue" description="4-aspartylphosphate" evidence="8">
    <location>
        <position position="51"/>
    </location>
</feature>
<dbReference type="PRINTS" id="PR00032">
    <property type="entry name" value="HTHARAC"/>
</dbReference>
<keyword evidence="12" id="KW-1185">Reference proteome</keyword>
<organism evidence="11 12">
    <name type="scientific">Paenibacillus aurantius</name>
    <dbReference type="NCBI Taxonomy" id="2918900"/>
    <lineage>
        <taxon>Bacteria</taxon>
        <taxon>Bacillati</taxon>
        <taxon>Bacillota</taxon>
        <taxon>Bacilli</taxon>
        <taxon>Bacillales</taxon>
        <taxon>Paenibacillaceae</taxon>
        <taxon>Paenibacillus</taxon>
    </lineage>
</organism>
<evidence type="ECO:0000256" key="2">
    <source>
        <dbReference type="ARBA" id="ARBA00022490"/>
    </source>
</evidence>
<protein>
    <submittedName>
        <fullName evidence="11">Response regulator</fullName>
    </submittedName>
</protein>
<dbReference type="GO" id="GO:0000160">
    <property type="term" value="P:phosphorelay signal transduction system"/>
    <property type="evidence" value="ECO:0007669"/>
    <property type="project" value="UniProtKB-KW"/>
</dbReference>
<feature type="domain" description="Response regulatory" evidence="10">
    <location>
        <begin position="1"/>
        <end position="116"/>
    </location>
</feature>
<keyword evidence="3 8" id="KW-0597">Phosphoprotein</keyword>
<dbReference type="PANTHER" id="PTHR42713:SF3">
    <property type="entry name" value="TRANSCRIPTIONAL REGULATORY PROTEIN HPTR"/>
    <property type="match status" value="1"/>
</dbReference>
<dbReference type="InterPro" id="IPR051552">
    <property type="entry name" value="HptR"/>
</dbReference>
<dbReference type="Pfam" id="PF12833">
    <property type="entry name" value="HTH_18"/>
    <property type="match status" value="1"/>
</dbReference>
<name>A0AA96LGD5_9BACL</name>
<dbReference type="KEGG" id="paun:MJA45_06815"/>
<evidence type="ECO:0000256" key="3">
    <source>
        <dbReference type="ARBA" id="ARBA00022553"/>
    </source>
</evidence>
<dbReference type="InterPro" id="IPR018060">
    <property type="entry name" value="HTH_AraC"/>
</dbReference>
<evidence type="ECO:0000313" key="12">
    <source>
        <dbReference type="Proteomes" id="UP001305702"/>
    </source>
</evidence>
<accession>A0AA96LGD5</accession>
<keyword evidence="2" id="KW-0963">Cytoplasm</keyword>
<gene>
    <name evidence="11" type="ORF">MJA45_06815</name>
</gene>
<keyword evidence="6" id="KW-0238">DNA-binding</keyword>
<dbReference type="Pfam" id="PF00072">
    <property type="entry name" value="Response_reg"/>
    <property type="match status" value="1"/>
</dbReference>
<dbReference type="SUPFAM" id="SSF52172">
    <property type="entry name" value="CheY-like"/>
    <property type="match status" value="1"/>
</dbReference>
<dbReference type="EMBL" id="CP130318">
    <property type="protein sequence ID" value="WNQ12739.1"/>
    <property type="molecule type" value="Genomic_DNA"/>
</dbReference>